<keyword evidence="3" id="KW-0812">Transmembrane</keyword>
<dbReference type="PANTHER" id="PTHR34823:SF1">
    <property type="entry name" value="CHITIN-BINDING TYPE-4 DOMAIN-CONTAINING PROTEIN"/>
    <property type="match status" value="1"/>
</dbReference>
<dbReference type="CDD" id="cd21177">
    <property type="entry name" value="LPMO_AA10"/>
    <property type="match status" value="1"/>
</dbReference>
<proteinExistence type="predicted"/>
<evidence type="ECO:0000256" key="4">
    <source>
        <dbReference type="SAM" id="SignalP"/>
    </source>
</evidence>
<organism evidence="6">
    <name type="scientific">Streptomyces sp. R21</name>
    <dbReference type="NCBI Taxonomy" id="3238627"/>
    <lineage>
        <taxon>Bacteria</taxon>
        <taxon>Bacillati</taxon>
        <taxon>Actinomycetota</taxon>
        <taxon>Actinomycetes</taxon>
        <taxon>Kitasatosporales</taxon>
        <taxon>Streptomycetaceae</taxon>
        <taxon>Streptomyces</taxon>
    </lineage>
</organism>
<dbReference type="InterPro" id="IPR004302">
    <property type="entry name" value="Cellulose/chitin-bd_N"/>
</dbReference>
<keyword evidence="3" id="KW-0472">Membrane</keyword>
<evidence type="ECO:0000313" key="6">
    <source>
        <dbReference type="EMBL" id="XDQ25294.1"/>
    </source>
</evidence>
<feature type="compositionally biased region" description="Low complexity" evidence="2">
    <location>
        <begin position="237"/>
        <end position="290"/>
    </location>
</feature>
<evidence type="ECO:0000259" key="5">
    <source>
        <dbReference type="Pfam" id="PF03067"/>
    </source>
</evidence>
<dbReference type="Pfam" id="PF03067">
    <property type="entry name" value="LPMO_10"/>
    <property type="match status" value="1"/>
</dbReference>
<keyword evidence="3" id="KW-1133">Transmembrane helix</keyword>
<keyword evidence="6" id="KW-0560">Oxidoreductase</keyword>
<accession>A0AB39P826</accession>
<dbReference type="InterPro" id="IPR014756">
    <property type="entry name" value="Ig_E-set"/>
</dbReference>
<keyword evidence="6" id="KW-0503">Monooxygenase</keyword>
<evidence type="ECO:0000256" key="1">
    <source>
        <dbReference type="ARBA" id="ARBA00022729"/>
    </source>
</evidence>
<feature type="chain" id="PRO_5044304792" evidence="4">
    <location>
        <begin position="25"/>
        <end position="321"/>
    </location>
</feature>
<name>A0AB39P826_9ACTN</name>
<sequence>MTAHRRAGATAAAMAAPLLLTTWAAVPAQAHGAPTDPVSRVFACSPEGGDRAKTAACGAAIAANGTPFTAWDNLRVADVGGRDRQVIPDGKLCSGGLPAYKGLDLARADYPATRLTPGAAFTLAYSSTIPHTGTFKLYLTKPGYDPTRPLTWSDLPSKPFATATDPALVNGAYRIRAKLPSDRTGRQMLYTIWQNTSTSDTYYSCSDVVFPGAATSGAGAAKTGNQKAGSGTGGAGSPAPATTSAAPEPSAATASSAAGSGATAPASGAAPASSDDPLPAAASSPDNSPRVSLLAGAAAAALIVTTGVAVALGRRRVRRPR</sequence>
<dbReference type="AlphaFoldDB" id="A0AB39P826"/>
<dbReference type="EMBL" id="CP163435">
    <property type="protein sequence ID" value="XDQ25294.1"/>
    <property type="molecule type" value="Genomic_DNA"/>
</dbReference>
<protein>
    <submittedName>
        <fullName evidence="6">Lytic polysaccharide monooxygenase</fullName>
    </submittedName>
</protein>
<evidence type="ECO:0000256" key="3">
    <source>
        <dbReference type="SAM" id="Phobius"/>
    </source>
</evidence>
<dbReference type="SUPFAM" id="SSF81296">
    <property type="entry name" value="E set domains"/>
    <property type="match status" value="1"/>
</dbReference>
<dbReference type="GO" id="GO:0004497">
    <property type="term" value="F:monooxygenase activity"/>
    <property type="evidence" value="ECO:0007669"/>
    <property type="project" value="UniProtKB-KW"/>
</dbReference>
<dbReference type="PANTHER" id="PTHR34823">
    <property type="entry name" value="GLCNAC-BINDING PROTEIN A"/>
    <property type="match status" value="1"/>
</dbReference>
<feature type="signal peptide" evidence="4">
    <location>
        <begin position="1"/>
        <end position="24"/>
    </location>
</feature>
<feature type="transmembrane region" description="Helical" evidence="3">
    <location>
        <begin position="293"/>
        <end position="313"/>
    </location>
</feature>
<feature type="domain" description="Chitin-binding type-4" evidence="5">
    <location>
        <begin position="31"/>
        <end position="208"/>
    </location>
</feature>
<dbReference type="RefSeq" id="WP_369232619.1">
    <property type="nucleotide sequence ID" value="NZ_CP163435.1"/>
</dbReference>
<keyword evidence="1 4" id="KW-0732">Signal</keyword>
<evidence type="ECO:0000256" key="2">
    <source>
        <dbReference type="SAM" id="MobiDB-lite"/>
    </source>
</evidence>
<gene>
    <name evidence="6" type="ORF">AB5J56_11635</name>
</gene>
<dbReference type="Gene3D" id="2.70.50.50">
    <property type="entry name" value="chitin-binding protein cbp21"/>
    <property type="match status" value="1"/>
</dbReference>
<reference evidence="6" key="1">
    <citation type="submission" date="2024-07" db="EMBL/GenBank/DDBJ databases">
        <authorList>
            <person name="Yu S.T."/>
        </authorList>
    </citation>
    <scope>NUCLEOTIDE SEQUENCE</scope>
    <source>
        <strain evidence="6">R21</strain>
    </source>
</reference>
<feature type="region of interest" description="Disordered" evidence="2">
    <location>
        <begin position="216"/>
        <end position="290"/>
    </location>
</feature>
<dbReference type="InterPro" id="IPR051024">
    <property type="entry name" value="GlcNAc_Chitin_IntDeg"/>
</dbReference>